<evidence type="ECO:0000313" key="13">
    <source>
        <dbReference type="Proteomes" id="UP000752171"/>
    </source>
</evidence>
<dbReference type="Proteomes" id="UP000752171">
    <property type="component" value="Unassembled WGS sequence"/>
</dbReference>
<feature type="compositionally biased region" description="Basic residues" evidence="10">
    <location>
        <begin position="554"/>
        <end position="580"/>
    </location>
</feature>
<evidence type="ECO:0000256" key="10">
    <source>
        <dbReference type="SAM" id="MobiDB-lite"/>
    </source>
</evidence>
<accession>A0A8T2LCU5</accession>
<feature type="compositionally biased region" description="Low complexity" evidence="10">
    <location>
        <begin position="526"/>
        <end position="538"/>
    </location>
</feature>
<feature type="compositionally biased region" description="Basic residues" evidence="10">
    <location>
        <begin position="606"/>
        <end position="623"/>
    </location>
</feature>
<evidence type="ECO:0000256" key="6">
    <source>
        <dbReference type="ARBA" id="ARBA00022833"/>
    </source>
</evidence>
<dbReference type="InterPro" id="IPR052440">
    <property type="entry name" value="Trans_Reg/Chrom_Remod"/>
</dbReference>
<keyword evidence="7" id="KW-0832">Ubl conjugation</keyword>
<feature type="compositionally biased region" description="Basic and acidic residues" evidence="10">
    <location>
        <begin position="539"/>
        <end position="548"/>
    </location>
</feature>
<dbReference type="PROSITE" id="PS51805">
    <property type="entry name" value="EPHD"/>
    <property type="match status" value="1"/>
</dbReference>
<dbReference type="FunFam" id="3.30.40.10:FF:000116">
    <property type="entry name" value="Transcription factor 20 (AR1)"/>
    <property type="match status" value="1"/>
</dbReference>
<dbReference type="EMBL" id="JAICCE010000015">
    <property type="protein sequence ID" value="KAG9267765.1"/>
    <property type="molecule type" value="Genomic_DNA"/>
</dbReference>
<dbReference type="GO" id="GO:0008270">
    <property type="term" value="F:zinc ion binding"/>
    <property type="evidence" value="ECO:0007669"/>
    <property type="project" value="UniProtKB-KW"/>
</dbReference>
<reference evidence="12 13" key="1">
    <citation type="submission" date="2021-07" db="EMBL/GenBank/DDBJ databases">
        <authorList>
            <person name="Imarazene B."/>
            <person name="Zahm M."/>
            <person name="Klopp C."/>
            <person name="Cabau C."/>
            <person name="Beille S."/>
            <person name="Jouanno E."/>
            <person name="Castinel A."/>
            <person name="Lluch J."/>
            <person name="Gil L."/>
            <person name="Kuchtly C."/>
            <person name="Lopez Roques C."/>
            <person name="Donnadieu C."/>
            <person name="Parrinello H."/>
            <person name="Journot L."/>
            <person name="Du K."/>
            <person name="Schartl M."/>
            <person name="Retaux S."/>
            <person name="Guiguen Y."/>
        </authorList>
    </citation>
    <scope>NUCLEOTIDE SEQUENCE [LARGE SCALE GENOMIC DNA]</scope>
    <source>
        <strain evidence="12">Pach_M1</strain>
        <tissue evidence="12">Testis</tissue>
    </source>
</reference>
<keyword evidence="5" id="KW-0863">Zinc-finger</keyword>
<evidence type="ECO:0000256" key="9">
    <source>
        <dbReference type="ARBA" id="ARBA00023242"/>
    </source>
</evidence>
<evidence type="ECO:0000256" key="1">
    <source>
        <dbReference type="ARBA" id="ARBA00004123"/>
    </source>
</evidence>
<feature type="region of interest" description="Disordered" evidence="10">
    <location>
        <begin position="740"/>
        <end position="767"/>
    </location>
</feature>
<feature type="domain" description="PHD-type" evidence="11">
    <location>
        <begin position="806"/>
        <end position="918"/>
    </location>
</feature>
<dbReference type="GO" id="GO:0005634">
    <property type="term" value="C:nucleus"/>
    <property type="evidence" value="ECO:0007669"/>
    <property type="project" value="UniProtKB-SubCell"/>
</dbReference>
<proteinExistence type="predicted"/>
<dbReference type="SMART" id="SM00249">
    <property type="entry name" value="PHD"/>
    <property type="match status" value="1"/>
</dbReference>
<evidence type="ECO:0000256" key="5">
    <source>
        <dbReference type="ARBA" id="ARBA00022771"/>
    </source>
</evidence>
<name>A0A8T2LCU5_ASTMX</name>
<sequence>MEQPQEQPQELSSACNLPSVFDLTRNGEECLLKAGSIESLHVVQPPSWYVSSGTSNAMVLPVDDSLPQPQPNCDQIQPDNAFSNTTVTLSYVSRSHVFSGQNPLSEHSQIYGVPLGKTFSLHPAAYDAGQLVTDAGAAPLCVELDQHCLQPISVPVGLAACANSFEFVTPAQVVENVAGLCYLQQAHDLSGIQDVESLTLETLRSLQQNNPNECKIPLSLDDMQNGTIGTLWDAGAFDGSFPAGHIANAEDQQRNGNPEVLFLISRSEEPVVVQNSQAPASLAMAVNQDFISRPEDPVSAPVAPLDEAKDAFSLPQTAGSPSEENVKSFSETDNTRQGELSKAESDLTTNLEETGLSSVNEVALQIDTRTSSHCQLTGNTADICKPEQTEQSSDLSEVKEDEAEELAPTNRNTDSSCGVLAKKDTFIKKELPPRSRRGKRLEAIVQNICPIRFRSSHVLSTKKLQHLNTRVDETTHPGLEQDVPFDNSSQVFVEEEYTEEAATKPKKKTAQLQEKEEETGVTDLNSSESQISTSCSESVSKHSLDHRSPGTLHKPVKCGKKSKKRQRVSKKSPVRVRKRAAPPTPKTPTKSPSKQKTLRTSSKGSPRAKKVHTPKRKRKKHKGGQSSIFSPEEPEIKLKYANYKEDKREKRDKIFSPFVRMKLKPYSTCTVINYPEESERGKQKVPSKFTSGAVPTSPCLQFGRISMEAAQRGALVCCLCGGSANAMDLGDLHGPYYPEGFKPVSKTPANAQEQREEDSSDSDSSHLVNGNACVVQSQTSWTRNGHHKLRQAAAIGTYQAWSSEGDLSCSPAPKRSRTDSVTDWYSPPIVPLEANEYWLHEDCGIWSAGVFFVRGKLYGLEKAIKVAQETVCSSCLKTGASLGCFFKGCPNKYHYRCAMHSGCVLNEENFSMKCRKHKNKSLKGVSNNEQSSR</sequence>
<dbReference type="Pfam" id="PF13771">
    <property type="entry name" value="zf-HC5HC2H"/>
    <property type="match status" value="1"/>
</dbReference>
<protein>
    <submittedName>
        <fullName evidence="12">Transcription factor 20-like</fullName>
    </submittedName>
</protein>
<evidence type="ECO:0000259" key="11">
    <source>
        <dbReference type="PROSITE" id="PS51805"/>
    </source>
</evidence>
<keyword evidence="4" id="KW-0479">Metal-binding</keyword>
<dbReference type="InterPro" id="IPR013083">
    <property type="entry name" value="Znf_RING/FYVE/PHD"/>
</dbReference>
<feature type="compositionally biased region" description="Polar residues" evidence="10">
    <location>
        <begin position="314"/>
        <end position="332"/>
    </location>
</feature>
<feature type="compositionally biased region" description="Basic and acidic residues" evidence="10">
    <location>
        <begin position="333"/>
        <end position="345"/>
    </location>
</feature>
<evidence type="ECO:0000256" key="8">
    <source>
        <dbReference type="ARBA" id="ARBA00023159"/>
    </source>
</evidence>
<comment type="caution">
    <text evidence="12">The sequence shown here is derived from an EMBL/GenBank/DDBJ whole genome shotgun (WGS) entry which is preliminary data.</text>
</comment>
<evidence type="ECO:0000256" key="7">
    <source>
        <dbReference type="ARBA" id="ARBA00022843"/>
    </source>
</evidence>
<evidence type="ECO:0000256" key="4">
    <source>
        <dbReference type="ARBA" id="ARBA00022723"/>
    </source>
</evidence>
<dbReference type="Gene3D" id="3.30.40.10">
    <property type="entry name" value="Zinc/RING finger domain, C3HC4 (zinc finger)"/>
    <property type="match status" value="1"/>
</dbReference>
<gene>
    <name evidence="12" type="primary">TCF20</name>
    <name evidence="12" type="ORF">AMEX_G18634</name>
</gene>
<dbReference type="GO" id="GO:0006357">
    <property type="term" value="P:regulation of transcription by RNA polymerase II"/>
    <property type="evidence" value="ECO:0007669"/>
    <property type="project" value="TreeGrafter"/>
</dbReference>
<keyword evidence="6" id="KW-0862">Zinc</keyword>
<keyword evidence="3" id="KW-0597">Phosphoprotein</keyword>
<evidence type="ECO:0000256" key="3">
    <source>
        <dbReference type="ARBA" id="ARBA00022553"/>
    </source>
</evidence>
<keyword evidence="2" id="KW-1017">Isopeptide bond</keyword>
<dbReference type="AlphaFoldDB" id="A0A8T2LCU5"/>
<keyword evidence="8" id="KW-0010">Activator</keyword>
<keyword evidence="9" id="KW-0539">Nucleus</keyword>
<organism evidence="12 13">
    <name type="scientific">Astyanax mexicanus</name>
    <name type="common">Blind cave fish</name>
    <name type="synonym">Astyanax fasciatus mexicanus</name>
    <dbReference type="NCBI Taxonomy" id="7994"/>
    <lineage>
        <taxon>Eukaryota</taxon>
        <taxon>Metazoa</taxon>
        <taxon>Chordata</taxon>
        <taxon>Craniata</taxon>
        <taxon>Vertebrata</taxon>
        <taxon>Euteleostomi</taxon>
        <taxon>Actinopterygii</taxon>
        <taxon>Neopterygii</taxon>
        <taxon>Teleostei</taxon>
        <taxon>Ostariophysi</taxon>
        <taxon>Characiformes</taxon>
        <taxon>Characoidei</taxon>
        <taxon>Acestrorhamphidae</taxon>
        <taxon>Acestrorhamphinae</taxon>
        <taxon>Astyanax</taxon>
    </lineage>
</organism>
<feature type="region of interest" description="Disordered" evidence="10">
    <location>
        <begin position="383"/>
        <end position="415"/>
    </location>
</feature>
<dbReference type="PANTHER" id="PTHR14955:SF8">
    <property type="entry name" value="SI:CH211-165G14.1-RELATED"/>
    <property type="match status" value="1"/>
</dbReference>
<evidence type="ECO:0000256" key="2">
    <source>
        <dbReference type="ARBA" id="ARBA00022499"/>
    </source>
</evidence>
<evidence type="ECO:0000313" key="12">
    <source>
        <dbReference type="EMBL" id="KAG9267765.1"/>
    </source>
</evidence>
<dbReference type="InterPro" id="IPR034732">
    <property type="entry name" value="EPHD"/>
</dbReference>
<dbReference type="PANTHER" id="PTHR14955">
    <property type="entry name" value="RETINOIC ACID INDUCED 1/TRANSCRIPTION FACTOR 20"/>
    <property type="match status" value="1"/>
</dbReference>
<comment type="subcellular location">
    <subcellularLocation>
        <location evidence="1">Nucleus</location>
    </subcellularLocation>
</comment>
<feature type="region of interest" description="Disordered" evidence="10">
    <location>
        <begin position="313"/>
        <end position="346"/>
    </location>
</feature>
<feature type="region of interest" description="Disordered" evidence="10">
    <location>
        <begin position="496"/>
        <end position="631"/>
    </location>
</feature>
<dbReference type="InterPro" id="IPR001965">
    <property type="entry name" value="Znf_PHD"/>
</dbReference>